<evidence type="ECO:0000256" key="11">
    <source>
        <dbReference type="ARBA" id="ARBA00023004"/>
    </source>
</evidence>
<evidence type="ECO:0000256" key="6">
    <source>
        <dbReference type="ARBA" id="ARBA00022490"/>
    </source>
</evidence>
<comment type="caution">
    <text evidence="18">The sequence shown here is derived from an EMBL/GenBank/DDBJ whole genome shotgun (WGS) entry which is preliminary data.</text>
</comment>
<keyword evidence="6 16" id="KW-0963">Cytoplasm</keyword>
<dbReference type="InterPro" id="IPR042938">
    <property type="entry name" value="Sfh5"/>
</dbReference>
<dbReference type="GO" id="GO:0032541">
    <property type="term" value="C:cortical endoplasmic reticulum"/>
    <property type="evidence" value="ECO:0007669"/>
    <property type="project" value="TreeGrafter"/>
</dbReference>
<dbReference type="CDD" id="cd00170">
    <property type="entry name" value="SEC14"/>
    <property type="match status" value="1"/>
</dbReference>
<evidence type="ECO:0000256" key="8">
    <source>
        <dbReference type="ARBA" id="ARBA00022723"/>
    </source>
</evidence>
<dbReference type="GO" id="GO:0017157">
    <property type="term" value="P:regulation of exocytosis"/>
    <property type="evidence" value="ECO:0007669"/>
    <property type="project" value="TreeGrafter"/>
</dbReference>
<keyword evidence="19" id="KW-1185">Reference proteome</keyword>
<evidence type="ECO:0000256" key="14">
    <source>
        <dbReference type="ARBA" id="ARBA00024146"/>
    </source>
</evidence>
<dbReference type="InterPro" id="IPR036273">
    <property type="entry name" value="CRAL/TRIO_N_dom_sf"/>
</dbReference>
<evidence type="ECO:0000256" key="15">
    <source>
        <dbReference type="ARBA" id="ARBA00024180"/>
    </source>
</evidence>
<keyword evidence="5 16" id="KW-0813">Transport</keyword>
<evidence type="ECO:0000256" key="7">
    <source>
        <dbReference type="ARBA" id="ARBA00022617"/>
    </source>
</evidence>
<dbReference type="GO" id="GO:0005789">
    <property type="term" value="C:endoplasmic reticulum membrane"/>
    <property type="evidence" value="ECO:0007669"/>
    <property type="project" value="UniProtKB-SubCell"/>
</dbReference>
<dbReference type="GO" id="GO:0005886">
    <property type="term" value="C:plasma membrane"/>
    <property type="evidence" value="ECO:0007669"/>
    <property type="project" value="TreeGrafter"/>
</dbReference>
<comment type="catalytic activity">
    <reaction evidence="14">
        <text>a 1,2-diacyl-sn-glycero-3-phospho-(1D-myo-inositol)(in) = a 1,2-diacyl-sn-glycero-3-phospho-(1D-myo-inositol)(out)</text>
        <dbReference type="Rhea" id="RHEA:38691"/>
        <dbReference type="ChEBI" id="CHEBI:57880"/>
    </reaction>
    <physiologicalReaction direction="left-to-right" evidence="14">
        <dbReference type="Rhea" id="RHEA:38692"/>
    </physiologicalReaction>
</comment>
<sequence length="293" mass="33972">MVDSSQQKTLAAFKKEVQVIVDEVEYDELFGYQLSRGEFFDEEAYERLLIKLLTAYDWDLHAAEDSLEKILEWRKEFDPLSAAFVEEHESKYDDIGFITYDPNGKALEKVVTWNLYGKVKNAKEIFGNNDSDTAGQNAFLRWRVGLMEQSVQLLDFKSPENDYMVQVHDYKGVSLFQRDAQVKKTTKKVIEVFRDFYPELLSKKFFVNVPTLMMWVFNVIKPFVAEKTRNKFVVLSNGSDLVKHLDPKMLGAEYGGQVSKGTQSLKFLFKESKTRYTPYTAHLVGRRIASEID</sequence>
<dbReference type="InterPro" id="IPR036865">
    <property type="entry name" value="CRAL-TRIO_dom_sf"/>
</dbReference>
<protein>
    <recommendedName>
        <fullName evidence="4 16">Phosphatidylinositol transfer protein SFH5</fullName>
        <shortName evidence="16">PITP SFH5</shortName>
    </recommendedName>
</protein>
<dbReference type="PANTHER" id="PTHR47669">
    <property type="entry name" value="PHOSPHATIDYLINOSITOL TRANSFER PROTEIN SFH5"/>
    <property type="match status" value="1"/>
</dbReference>
<comment type="subcellular location">
    <subcellularLocation>
        <location evidence="16">Cytoplasm</location>
    </subcellularLocation>
    <subcellularLocation>
        <location evidence="2 16">Endoplasmic reticulum membrane</location>
        <topology evidence="2 16">Peripheral membrane protein</topology>
    </subcellularLocation>
    <subcellularLocation>
        <location evidence="16">Microsome membrane</location>
        <topology evidence="16">Peripheral membrane protein</topology>
    </subcellularLocation>
</comment>
<keyword evidence="12 16" id="KW-0445">Lipid transport</keyword>
<evidence type="ECO:0000256" key="12">
    <source>
        <dbReference type="ARBA" id="ARBA00023055"/>
    </source>
</evidence>
<reference evidence="18" key="2">
    <citation type="submission" date="2021-01" db="EMBL/GenBank/DDBJ databases">
        <authorList>
            <person name="Schikora-Tamarit M.A."/>
        </authorList>
    </citation>
    <scope>NUCLEOTIDE SEQUENCE</scope>
    <source>
        <strain evidence="18">NCAIM Y.01608</strain>
    </source>
</reference>
<keyword evidence="11" id="KW-0408">Iron</keyword>
<evidence type="ECO:0000313" key="18">
    <source>
        <dbReference type="EMBL" id="KAH3667608.1"/>
    </source>
</evidence>
<dbReference type="Pfam" id="PF00650">
    <property type="entry name" value="CRAL_TRIO"/>
    <property type="match status" value="1"/>
</dbReference>
<evidence type="ECO:0000256" key="3">
    <source>
        <dbReference type="ARBA" id="ARBA00006667"/>
    </source>
</evidence>
<reference evidence="18" key="1">
    <citation type="journal article" date="2021" name="Open Biol.">
        <title>Shared evolutionary footprints suggest mitochondrial oxidative damage underlies multiple complex I losses in fungi.</title>
        <authorList>
            <person name="Schikora-Tamarit M.A."/>
            <person name="Marcet-Houben M."/>
            <person name="Nosek J."/>
            <person name="Gabaldon T."/>
        </authorList>
    </citation>
    <scope>NUCLEOTIDE SEQUENCE</scope>
    <source>
        <strain evidence="18">NCAIM Y.01608</strain>
    </source>
</reference>
<evidence type="ECO:0000256" key="4">
    <source>
        <dbReference type="ARBA" id="ARBA00018320"/>
    </source>
</evidence>
<proteinExistence type="inferred from homology"/>
<name>A0A9P8T617_9ASCO</name>
<comment type="cofactor">
    <cofactor evidence="1">
        <name>heme b</name>
        <dbReference type="ChEBI" id="CHEBI:60344"/>
    </cofactor>
</comment>
<dbReference type="SMART" id="SM00516">
    <property type="entry name" value="SEC14"/>
    <property type="match status" value="1"/>
</dbReference>
<dbReference type="GO" id="GO:0043001">
    <property type="term" value="P:Golgi to plasma membrane protein transport"/>
    <property type="evidence" value="ECO:0007669"/>
    <property type="project" value="TreeGrafter"/>
</dbReference>
<keyword evidence="10 16" id="KW-0492">Microsome</keyword>
<comment type="function">
    <text evidence="15">Non-classical phosphatidylinositol (PtdIns) transfer protein (PITP), which exhibits PtdIns-binding/transfer activity in the absence of detectable PtdCho-binding/transfer activity. Regulates PtdIns(4,5)P2 homeostasis at the plasma membrane. Heme-binding protein that may play a role in organic oxidant-induced stress responses.</text>
</comment>
<evidence type="ECO:0000256" key="2">
    <source>
        <dbReference type="ARBA" id="ARBA00004406"/>
    </source>
</evidence>
<dbReference type="SUPFAM" id="SSF46938">
    <property type="entry name" value="CRAL/TRIO N-terminal domain"/>
    <property type="match status" value="1"/>
</dbReference>
<dbReference type="SUPFAM" id="SSF52087">
    <property type="entry name" value="CRAL/TRIO domain"/>
    <property type="match status" value="1"/>
</dbReference>
<organism evidence="18 19">
    <name type="scientific">Ogataea polymorpha</name>
    <dbReference type="NCBI Taxonomy" id="460523"/>
    <lineage>
        <taxon>Eukaryota</taxon>
        <taxon>Fungi</taxon>
        <taxon>Dikarya</taxon>
        <taxon>Ascomycota</taxon>
        <taxon>Saccharomycotina</taxon>
        <taxon>Pichiomycetes</taxon>
        <taxon>Pichiales</taxon>
        <taxon>Pichiaceae</taxon>
        <taxon>Ogataea</taxon>
    </lineage>
</organism>
<evidence type="ECO:0000259" key="17">
    <source>
        <dbReference type="PROSITE" id="PS50191"/>
    </source>
</evidence>
<dbReference type="PROSITE" id="PS50191">
    <property type="entry name" value="CRAL_TRIO"/>
    <property type="match status" value="1"/>
</dbReference>
<evidence type="ECO:0000313" key="19">
    <source>
        <dbReference type="Proteomes" id="UP000788993"/>
    </source>
</evidence>
<evidence type="ECO:0000256" key="1">
    <source>
        <dbReference type="ARBA" id="ARBA00001970"/>
    </source>
</evidence>
<dbReference type="Proteomes" id="UP000788993">
    <property type="component" value="Unassembled WGS sequence"/>
</dbReference>
<keyword evidence="9 16" id="KW-0256">Endoplasmic reticulum</keyword>
<evidence type="ECO:0000256" key="5">
    <source>
        <dbReference type="ARBA" id="ARBA00022448"/>
    </source>
</evidence>
<dbReference type="Gene3D" id="3.40.525.10">
    <property type="entry name" value="CRAL-TRIO lipid binding domain"/>
    <property type="match status" value="1"/>
</dbReference>
<dbReference type="AlphaFoldDB" id="A0A9P8T617"/>
<keyword evidence="7" id="KW-0349">Heme</keyword>
<dbReference type="GO" id="GO:0046872">
    <property type="term" value="F:metal ion binding"/>
    <property type="evidence" value="ECO:0007669"/>
    <property type="project" value="UniProtKB-KW"/>
</dbReference>
<accession>A0A9P8T617</accession>
<dbReference type="GO" id="GO:0008526">
    <property type="term" value="F:phosphatidylinositol transfer activity"/>
    <property type="evidence" value="ECO:0007669"/>
    <property type="project" value="UniProtKB-UniRule"/>
</dbReference>
<evidence type="ECO:0000256" key="16">
    <source>
        <dbReference type="RuleBase" id="RU367059"/>
    </source>
</evidence>
<dbReference type="GO" id="GO:0005829">
    <property type="term" value="C:cytosol"/>
    <property type="evidence" value="ECO:0007669"/>
    <property type="project" value="TreeGrafter"/>
</dbReference>
<comment type="similarity">
    <text evidence="3 16">Belongs to the SFH5 family.</text>
</comment>
<keyword evidence="8" id="KW-0479">Metal-binding</keyword>
<dbReference type="EMBL" id="JAEUBD010001062">
    <property type="protein sequence ID" value="KAH3667608.1"/>
    <property type="molecule type" value="Genomic_DNA"/>
</dbReference>
<gene>
    <name evidence="18" type="ORF">OGATHE_003131</name>
</gene>
<dbReference type="PANTHER" id="PTHR47669:SF1">
    <property type="entry name" value="PHOSPHATIDYLINOSITOL TRANSFER PROTEIN SFH5"/>
    <property type="match status" value="1"/>
</dbReference>
<evidence type="ECO:0000256" key="10">
    <source>
        <dbReference type="ARBA" id="ARBA00022848"/>
    </source>
</evidence>
<evidence type="ECO:0000256" key="13">
    <source>
        <dbReference type="ARBA" id="ARBA00023136"/>
    </source>
</evidence>
<feature type="domain" description="CRAL-TRIO" evidence="17">
    <location>
        <begin position="85"/>
        <end position="262"/>
    </location>
</feature>
<evidence type="ECO:0000256" key="9">
    <source>
        <dbReference type="ARBA" id="ARBA00022824"/>
    </source>
</evidence>
<keyword evidence="13 16" id="KW-0472">Membrane</keyword>
<dbReference type="InterPro" id="IPR001251">
    <property type="entry name" value="CRAL-TRIO_dom"/>
</dbReference>